<keyword evidence="4" id="KW-1003">Cell membrane</keyword>
<organism evidence="15 16">
    <name type="scientific">Ketogulonicigenium robustum</name>
    <dbReference type="NCBI Taxonomy" id="92947"/>
    <lineage>
        <taxon>Bacteria</taxon>
        <taxon>Pseudomonadati</taxon>
        <taxon>Pseudomonadota</taxon>
        <taxon>Alphaproteobacteria</taxon>
        <taxon>Rhodobacterales</taxon>
        <taxon>Roseobacteraceae</taxon>
        <taxon>Ketogulonicigenium</taxon>
    </lineage>
</organism>
<name>A0A1W6NZ05_9RHOB</name>
<dbReference type="InterPro" id="IPR003593">
    <property type="entry name" value="AAA+_ATPase"/>
</dbReference>
<dbReference type="Pfam" id="PF00005">
    <property type="entry name" value="ABC_tran"/>
    <property type="match status" value="1"/>
</dbReference>
<dbReference type="PROSITE" id="PS50893">
    <property type="entry name" value="ABC_TRANSPORTER_2"/>
    <property type="match status" value="1"/>
</dbReference>
<comment type="similarity">
    <text evidence="2">Belongs to the ABC transporter superfamily.</text>
</comment>
<keyword evidence="7" id="KW-1278">Translocase</keyword>
<keyword evidence="8" id="KW-0406">Ion transport</keyword>
<evidence type="ECO:0000256" key="1">
    <source>
        <dbReference type="ARBA" id="ARBA00004417"/>
    </source>
</evidence>
<evidence type="ECO:0000313" key="15">
    <source>
        <dbReference type="EMBL" id="ARO14478.1"/>
    </source>
</evidence>
<gene>
    <name evidence="15" type="primary">ddpD</name>
    <name evidence="15" type="ORF">BVG79_01132</name>
</gene>
<dbReference type="SUPFAM" id="SSF52540">
    <property type="entry name" value="P-loop containing nucleoside triphosphate hydrolases"/>
    <property type="match status" value="1"/>
</dbReference>
<dbReference type="KEGG" id="kro:BVG79_01132"/>
<evidence type="ECO:0000259" key="14">
    <source>
        <dbReference type="PROSITE" id="PS50893"/>
    </source>
</evidence>
<dbReference type="PROSITE" id="PS00211">
    <property type="entry name" value="ABC_TRANSPORTER_1"/>
    <property type="match status" value="1"/>
</dbReference>
<dbReference type="EC" id="7.2.2.11" evidence="11"/>
<sequence length="249" mass="25476">MLRVAGLSVGVARPVGLRGTQVLPLLTDINLTVAAGEIVVVLGASGAGKSLLAHAIMNILPANAQCSGTIALHGHPITPLHPVALLPQHHGFLDPLARVGAQLSWMARRKGQAATPAALLASVGLDASVKRLMPHQLSGGMARRVLLALALGAAPDLIIADEPTAGLDPTNSTIVTTHLQTLAKRGGAALVITHDLMSVLPIATRVIVLDNGRIVAAAPAGQFTGAGEALPLPARNLWRALPENGFTDA</sequence>
<dbReference type="PANTHER" id="PTHR43297">
    <property type="entry name" value="OLIGOPEPTIDE TRANSPORT ATP-BINDING PROTEIN APPD"/>
    <property type="match status" value="1"/>
</dbReference>
<evidence type="ECO:0000256" key="3">
    <source>
        <dbReference type="ARBA" id="ARBA00022448"/>
    </source>
</evidence>
<evidence type="ECO:0000256" key="7">
    <source>
        <dbReference type="ARBA" id="ARBA00022967"/>
    </source>
</evidence>
<dbReference type="GO" id="GO:0005886">
    <property type="term" value="C:plasma membrane"/>
    <property type="evidence" value="ECO:0007669"/>
    <property type="project" value="UniProtKB-SubCell"/>
</dbReference>
<evidence type="ECO:0000313" key="16">
    <source>
        <dbReference type="Proteomes" id="UP000242447"/>
    </source>
</evidence>
<accession>A0A1W6NZ05</accession>
<dbReference type="Gene3D" id="3.40.50.300">
    <property type="entry name" value="P-loop containing nucleotide triphosphate hydrolases"/>
    <property type="match status" value="1"/>
</dbReference>
<dbReference type="PANTHER" id="PTHR43297:SF13">
    <property type="entry name" value="NICKEL ABC TRANSPORTER, ATP-BINDING PROTEIN"/>
    <property type="match status" value="1"/>
</dbReference>
<dbReference type="STRING" id="92947.BVG79_01132"/>
<dbReference type="SMART" id="SM00382">
    <property type="entry name" value="AAA"/>
    <property type="match status" value="1"/>
</dbReference>
<dbReference type="InterPro" id="IPR050388">
    <property type="entry name" value="ABC_Ni/Peptide_Import"/>
</dbReference>
<feature type="domain" description="ABC transporter" evidence="14">
    <location>
        <begin position="2"/>
        <end position="236"/>
    </location>
</feature>
<reference evidence="15 16" key="1">
    <citation type="submission" date="2017-02" db="EMBL/GenBank/DDBJ databases">
        <title>Ketogulonicigenium robustum SPU B003 Genome sequencing and assembly.</title>
        <authorList>
            <person name="Li Y."/>
            <person name="Liu L."/>
            <person name="Wang C."/>
            <person name="Zhang M."/>
            <person name="Zhang T."/>
            <person name="Zhang Y."/>
        </authorList>
    </citation>
    <scope>NUCLEOTIDE SEQUENCE [LARGE SCALE GENOMIC DNA]</scope>
    <source>
        <strain evidence="15 16">SPU_B003</strain>
    </source>
</reference>
<evidence type="ECO:0000256" key="2">
    <source>
        <dbReference type="ARBA" id="ARBA00005417"/>
    </source>
</evidence>
<evidence type="ECO:0000256" key="8">
    <source>
        <dbReference type="ARBA" id="ARBA00023065"/>
    </source>
</evidence>
<dbReference type="EMBL" id="CP019937">
    <property type="protein sequence ID" value="ARO14478.1"/>
    <property type="molecule type" value="Genomic_DNA"/>
</dbReference>
<evidence type="ECO:0000256" key="13">
    <source>
        <dbReference type="ARBA" id="ARBA00048610"/>
    </source>
</evidence>
<evidence type="ECO:0000256" key="12">
    <source>
        <dbReference type="ARBA" id="ARBA00044143"/>
    </source>
</evidence>
<keyword evidence="9" id="KW-0472">Membrane</keyword>
<comment type="subcellular location">
    <subcellularLocation>
        <location evidence="1">Cell inner membrane</location>
        <topology evidence="1">Peripheral membrane protein</topology>
    </subcellularLocation>
</comment>
<dbReference type="GO" id="GO:0016887">
    <property type="term" value="F:ATP hydrolysis activity"/>
    <property type="evidence" value="ECO:0007669"/>
    <property type="project" value="InterPro"/>
</dbReference>
<comment type="catalytic activity">
    <reaction evidence="13">
        <text>Ni(2+)(out) + ATP + H2O = Ni(2+)(in) + ADP + phosphate + H(+)</text>
        <dbReference type="Rhea" id="RHEA:15557"/>
        <dbReference type="ChEBI" id="CHEBI:15377"/>
        <dbReference type="ChEBI" id="CHEBI:15378"/>
        <dbReference type="ChEBI" id="CHEBI:30616"/>
        <dbReference type="ChEBI" id="CHEBI:43474"/>
        <dbReference type="ChEBI" id="CHEBI:49786"/>
        <dbReference type="ChEBI" id="CHEBI:456216"/>
        <dbReference type="EC" id="7.2.2.11"/>
    </reaction>
    <physiologicalReaction direction="left-to-right" evidence="13">
        <dbReference type="Rhea" id="RHEA:15558"/>
    </physiologicalReaction>
</comment>
<keyword evidence="6 15" id="KW-0067">ATP-binding</keyword>
<evidence type="ECO:0000256" key="11">
    <source>
        <dbReference type="ARBA" id="ARBA00039098"/>
    </source>
</evidence>
<evidence type="ECO:0000256" key="10">
    <source>
        <dbReference type="ARBA" id="ARBA00038669"/>
    </source>
</evidence>
<dbReference type="OrthoDB" id="7374568at2"/>
<dbReference type="GO" id="GO:0005524">
    <property type="term" value="F:ATP binding"/>
    <property type="evidence" value="ECO:0007669"/>
    <property type="project" value="UniProtKB-KW"/>
</dbReference>
<keyword evidence="16" id="KW-1185">Reference proteome</keyword>
<evidence type="ECO:0000256" key="9">
    <source>
        <dbReference type="ARBA" id="ARBA00023136"/>
    </source>
</evidence>
<dbReference type="InterPro" id="IPR017871">
    <property type="entry name" value="ABC_transporter-like_CS"/>
</dbReference>
<evidence type="ECO:0000256" key="5">
    <source>
        <dbReference type="ARBA" id="ARBA00022741"/>
    </source>
</evidence>
<evidence type="ECO:0000256" key="4">
    <source>
        <dbReference type="ARBA" id="ARBA00022475"/>
    </source>
</evidence>
<dbReference type="RefSeq" id="WP_085786023.1">
    <property type="nucleotide sequence ID" value="NZ_CP019937.1"/>
</dbReference>
<dbReference type="InterPro" id="IPR027417">
    <property type="entry name" value="P-loop_NTPase"/>
</dbReference>
<dbReference type="InterPro" id="IPR003439">
    <property type="entry name" value="ABC_transporter-like_ATP-bd"/>
</dbReference>
<comment type="subunit">
    <text evidence="10">The complex is composed of two ATP-binding proteins (NikD and NikE), two transmembrane proteins (NikB and NikC) and a solute-binding protein (NikA).</text>
</comment>
<dbReference type="Proteomes" id="UP000242447">
    <property type="component" value="Chromosome"/>
</dbReference>
<keyword evidence="5" id="KW-0547">Nucleotide-binding</keyword>
<keyword evidence="3" id="KW-0813">Transport</keyword>
<dbReference type="GO" id="GO:0015413">
    <property type="term" value="F:ABC-type nickel transporter activity"/>
    <property type="evidence" value="ECO:0007669"/>
    <property type="project" value="UniProtKB-EC"/>
</dbReference>
<evidence type="ECO:0000256" key="6">
    <source>
        <dbReference type="ARBA" id="ARBA00022840"/>
    </source>
</evidence>
<dbReference type="AlphaFoldDB" id="A0A1W6NZ05"/>
<protein>
    <recommendedName>
        <fullName evidence="12">Nickel import system ATP-binding protein NikD</fullName>
        <ecNumber evidence="11">7.2.2.11</ecNumber>
    </recommendedName>
</protein>
<proteinExistence type="inferred from homology"/>